<dbReference type="AlphaFoldDB" id="A0A0W8G6P2"/>
<dbReference type="InterPro" id="IPR018038">
    <property type="entry name" value="Ribosomal_uL30_CS"/>
</dbReference>
<evidence type="ECO:0000256" key="3">
    <source>
        <dbReference type="ARBA" id="ARBA00023274"/>
    </source>
</evidence>
<sequence>MPGKITVTLVKSAHGRPPKQRGTLSALGLTKIRQERTFDKNDTVLGMIAKVEHLVEVSES</sequence>
<dbReference type="HAMAP" id="MF_01371_B">
    <property type="entry name" value="Ribosomal_uL30_B"/>
    <property type="match status" value="1"/>
</dbReference>
<dbReference type="GO" id="GO:0006412">
    <property type="term" value="P:translation"/>
    <property type="evidence" value="ECO:0007669"/>
    <property type="project" value="InterPro"/>
</dbReference>
<accession>A0A0W8G6P2</accession>
<organism evidence="5">
    <name type="scientific">hydrocarbon metagenome</name>
    <dbReference type="NCBI Taxonomy" id="938273"/>
    <lineage>
        <taxon>unclassified sequences</taxon>
        <taxon>metagenomes</taxon>
        <taxon>ecological metagenomes</taxon>
    </lineage>
</organism>
<evidence type="ECO:0000259" key="4">
    <source>
        <dbReference type="Pfam" id="PF00327"/>
    </source>
</evidence>
<keyword evidence="2 5" id="KW-0689">Ribosomal protein</keyword>
<evidence type="ECO:0000256" key="1">
    <source>
        <dbReference type="ARBA" id="ARBA00007594"/>
    </source>
</evidence>
<dbReference type="PIRSF" id="PIRSF002211">
    <property type="entry name" value="Ribosomal_L30_bac-type"/>
    <property type="match status" value="1"/>
</dbReference>
<dbReference type="PANTHER" id="PTHR15892:SF2">
    <property type="entry name" value="LARGE RIBOSOMAL SUBUNIT PROTEIN UL30M"/>
    <property type="match status" value="1"/>
</dbReference>
<dbReference type="PROSITE" id="PS00634">
    <property type="entry name" value="RIBOSOMAL_L30"/>
    <property type="match status" value="1"/>
</dbReference>
<dbReference type="InterPro" id="IPR016082">
    <property type="entry name" value="Ribosomal_uL30_ferredoxin-like"/>
</dbReference>
<dbReference type="GO" id="GO:0022625">
    <property type="term" value="C:cytosolic large ribosomal subunit"/>
    <property type="evidence" value="ECO:0007669"/>
    <property type="project" value="TreeGrafter"/>
</dbReference>
<dbReference type="CDD" id="cd01658">
    <property type="entry name" value="Ribosomal_L30"/>
    <property type="match status" value="1"/>
</dbReference>
<reference evidence="5" key="1">
    <citation type="journal article" date="2015" name="Proc. Natl. Acad. Sci. U.S.A.">
        <title>Networks of energetic and metabolic interactions define dynamics in microbial communities.</title>
        <authorList>
            <person name="Embree M."/>
            <person name="Liu J.K."/>
            <person name="Al-Bassam M.M."/>
            <person name="Zengler K."/>
        </authorList>
    </citation>
    <scope>NUCLEOTIDE SEQUENCE</scope>
</reference>
<feature type="domain" description="Large ribosomal subunit protein uL30-like ferredoxin-like fold" evidence="4">
    <location>
        <begin position="6"/>
        <end position="55"/>
    </location>
</feature>
<dbReference type="Pfam" id="PF00327">
    <property type="entry name" value="Ribosomal_L30"/>
    <property type="match status" value="1"/>
</dbReference>
<proteinExistence type="inferred from homology"/>
<dbReference type="InterPro" id="IPR005996">
    <property type="entry name" value="Ribosomal_uL30_bac-type"/>
</dbReference>
<dbReference type="PANTHER" id="PTHR15892">
    <property type="entry name" value="MITOCHONDRIAL RIBOSOMAL PROTEIN L30"/>
    <property type="match status" value="1"/>
</dbReference>
<dbReference type="Gene3D" id="3.30.1390.20">
    <property type="entry name" value="Ribosomal protein L30, ferredoxin-like fold domain"/>
    <property type="match status" value="1"/>
</dbReference>
<keyword evidence="3" id="KW-0687">Ribonucleoprotein</keyword>
<name>A0A0W8G6P2_9ZZZZ</name>
<evidence type="ECO:0000256" key="2">
    <source>
        <dbReference type="ARBA" id="ARBA00022980"/>
    </source>
</evidence>
<dbReference type="InterPro" id="IPR036919">
    <property type="entry name" value="Ribo_uL30_ferredoxin-like_sf"/>
</dbReference>
<dbReference type="EMBL" id="LNQE01000194">
    <property type="protein sequence ID" value="KUG28674.1"/>
    <property type="molecule type" value="Genomic_DNA"/>
</dbReference>
<comment type="caution">
    <text evidence="5">The sequence shown here is derived from an EMBL/GenBank/DDBJ whole genome shotgun (WGS) entry which is preliminary data.</text>
</comment>
<dbReference type="GO" id="GO:0003735">
    <property type="term" value="F:structural constituent of ribosome"/>
    <property type="evidence" value="ECO:0007669"/>
    <property type="project" value="InterPro"/>
</dbReference>
<comment type="similarity">
    <text evidence="1">Belongs to the universal ribosomal protein uL30 family.</text>
</comment>
<dbReference type="NCBIfam" id="TIGR01308">
    <property type="entry name" value="rpmD_bact"/>
    <property type="match status" value="1"/>
</dbReference>
<evidence type="ECO:0000313" key="5">
    <source>
        <dbReference type="EMBL" id="KUG28674.1"/>
    </source>
</evidence>
<protein>
    <submittedName>
        <fullName evidence="5">Lsu ribosomal protein l30p (L7e)</fullName>
    </submittedName>
</protein>
<gene>
    <name evidence="5" type="ORF">ASZ90_001457</name>
</gene>
<dbReference type="SUPFAM" id="SSF55129">
    <property type="entry name" value="Ribosomal protein L30p/L7e"/>
    <property type="match status" value="1"/>
</dbReference>